<dbReference type="EMBL" id="CP004121">
    <property type="protein sequence ID" value="AGF54625.1"/>
    <property type="molecule type" value="Genomic_DNA"/>
</dbReference>
<keyword evidence="2" id="KW-1185">Reference proteome</keyword>
<sequence>MDPEIFNIKFRIVLRTLFIGAHLPFRTHVRKICTLEMAAMLHMRTFYAGEYDLFFILFLYTTQLDSLFYILSTDLTEL</sequence>
<evidence type="ECO:0000313" key="1">
    <source>
        <dbReference type="EMBL" id="AGF54625.1"/>
    </source>
</evidence>
<dbReference type="Proteomes" id="UP000011728">
    <property type="component" value="Chromosome"/>
</dbReference>
<name>M1LP57_9CLOT</name>
<organism evidence="1 2">
    <name type="scientific">Clostridium saccharoperbutylacetonicum N1-4(HMT)</name>
    <dbReference type="NCBI Taxonomy" id="931276"/>
    <lineage>
        <taxon>Bacteria</taxon>
        <taxon>Bacillati</taxon>
        <taxon>Bacillota</taxon>
        <taxon>Clostridia</taxon>
        <taxon>Eubacteriales</taxon>
        <taxon>Clostridiaceae</taxon>
        <taxon>Clostridium</taxon>
    </lineage>
</organism>
<reference evidence="1 2" key="1">
    <citation type="submission" date="2013-02" db="EMBL/GenBank/DDBJ databases">
        <title>Genome sequence of Clostridium saccharoperbutylacetonicum N1-4(HMT).</title>
        <authorList>
            <person name="Poehlein A."/>
            <person name="Daniel R."/>
        </authorList>
    </citation>
    <scope>NUCLEOTIDE SEQUENCE [LARGE SCALE GENOMIC DNA]</scope>
    <source>
        <strain evidence="2">N1-4(HMT)</strain>
    </source>
</reference>
<proteinExistence type="predicted"/>
<accession>M1LP57</accession>
<gene>
    <name evidence="1" type="ORF">Cspa_c08480</name>
</gene>
<protein>
    <submittedName>
        <fullName evidence="1">Uncharacterized protein</fullName>
    </submittedName>
</protein>
<dbReference type="AlphaFoldDB" id="M1LP57"/>
<evidence type="ECO:0000313" key="2">
    <source>
        <dbReference type="Proteomes" id="UP000011728"/>
    </source>
</evidence>
<dbReference type="HOGENOM" id="CLU_2615825_0_0_9"/>
<dbReference type="KEGG" id="csr:Cspa_c08480"/>